<dbReference type="EMBL" id="RDSM01000001">
    <property type="protein sequence ID" value="RXH58237.1"/>
    <property type="molecule type" value="Genomic_DNA"/>
</dbReference>
<dbReference type="AlphaFoldDB" id="A0A4Q0T4I3"/>
<keyword evidence="2" id="KW-1185">Reference proteome</keyword>
<name>A0A4Q0T4I3_9BACT</name>
<accession>A0A4Q0T4I3</accession>
<proteinExistence type="predicted"/>
<reference evidence="1 2" key="1">
    <citation type="submission" date="2018-11" db="EMBL/GenBank/DDBJ databases">
        <authorList>
            <person name="Mardanov A.V."/>
            <person name="Ravin N.V."/>
            <person name="Dedysh S.N."/>
        </authorList>
    </citation>
    <scope>NUCLEOTIDE SEQUENCE [LARGE SCALE GENOMIC DNA]</scope>
    <source>
        <strain evidence="1 2">AF10</strain>
    </source>
</reference>
<sequence length="76" mass="8294">MGSSWSTSSVPGRTSRTWFETVTVLPVSEKAAVLSSQMWSSRSKSVISALYAEWSPQLVISGQCTHPTLSKPILDH</sequence>
<organism evidence="1 2">
    <name type="scientific">Granulicella sibirica</name>
    <dbReference type="NCBI Taxonomy" id="2479048"/>
    <lineage>
        <taxon>Bacteria</taxon>
        <taxon>Pseudomonadati</taxon>
        <taxon>Acidobacteriota</taxon>
        <taxon>Terriglobia</taxon>
        <taxon>Terriglobales</taxon>
        <taxon>Acidobacteriaceae</taxon>
        <taxon>Granulicella</taxon>
    </lineage>
</organism>
<dbReference type="Proteomes" id="UP000289437">
    <property type="component" value="Unassembled WGS sequence"/>
</dbReference>
<evidence type="ECO:0000313" key="1">
    <source>
        <dbReference type="EMBL" id="RXH58237.1"/>
    </source>
</evidence>
<evidence type="ECO:0000313" key="2">
    <source>
        <dbReference type="Proteomes" id="UP000289437"/>
    </source>
</evidence>
<protein>
    <submittedName>
        <fullName evidence="1">Uncharacterized protein</fullName>
    </submittedName>
</protein>
<gene>
    <name evidence="1" type="ORF">GRAN_1547</name>
</gene>
<comment type="caution">
    <text evidence="1">The sequence shown here is derived from an EMBL/GenBank/DDBJ whole genome shotgun (WGS) entry which is preliminary data.</text>
</comment>
<reference evidence="2" key="2">
    <citation type="submission" date="2019-02" db="EMBL/GenBank/DDBJ databases">
        <title>Granulicella sibirica sp. nov., a psychrotolerant acidobacterium isolated from an organic soil layer in forested tundra, West Siberia.</title>
        <authorList>
            <person name="Oshkin I.Y."/>
            <person name="Kulichevskaya I.S."/>
            <person name="Rijpstra W.I.C."/>
            <person name="Sinninghe Damste J.S."/>
            <person name="Rakitin A.L."/>
            <person name="Ravin N.V."/>
            <person name="Dedysh S.N."/>
        </authorList>
    </citation>
    <scope>NUCLEOTIDE SEQUENCE [LARGE SCALE GENOMIC DNA]</scope>
    <source>
        <strain evidence="2">AF10</strain>
    </source>
</reference>